<evidence type="ECO:0000313" key="3">
    <source>
        <dbReference type="Proteomes" id="UP000324222"/>
    </source>
</evidence>
<feature type="region of interest" description="Disordered" evidence="1">
    <location>
        <begin position="7"/>
        <end position="31"/>
    </location>
</feature>
<accession>A0A5B7IRW3</accession>
<organism evidence="2 3">
    <name type="scientific">Portunus trituberculatus</name>
    <name type="common">Swimming crab</name>
    <name type="synonym">Neptunus trituberculatus</name>
    <dbReference type="NCBI Taxonomy" id="210409"/>
    <lineage>
        <taxon>Eukaryota</taxon>
        <taxon>Metazoa</taxon>
        <taxon>Ecdysozoa</taxon>
        <taxon>Arthropoda</taxon>
        <taxon>Crustacea</taxon>
        <taxon>Multicrustacea</taxon>
        <taxon>Malacostraca</taxon>
        <taxon>Eumalacostraca</taxon>
        <taxon>Eucarida</taxon>
        <taxon>Decapoda</taxon>
        <taxon>Pleocyemata</taxon>
        <taxon>Brachyura</taxon>
        <taxon>Eubrachyura</taxon>
        <taxon>Portunoidea</taxon>
        <taxon>Portunidae</taxon>
        <taxon>Portuninae</taxon>
        <taxon>Portunus</taxon>
    </lineage>
</organism>
<proteinExistence type="predicted"/>
<dbReference type="AlphaFoldDB" id="A0A5B7IRW3"/>
<evidence type="ECO:0000256" key="1">
    <source>
        <dbReference type="SAM" id="MobiDB-lite"/>
    </source>
</evidence>
<reference evidence="2 3" key="1">
    <citation type="submission" date="2019-05" db="EMBL/GenBank/DDBJ databases">
        <title>Another draft genome of Portunus trituberculatus and its Hox gene families provides insights of decapod evolution.</title>
        <authorList>
            <person name="Jeong J.-H."/>
            <person name="Song I."/>
            <person name="Kim S."/>
            <person name="Choi T."/>
            <person name="Kim D."/>
            <person name="Ryu S."/>
            <person name="Kim W."/>
        </authorList>
    </citation>
    <scope>NUCLEOTIDE SEQUENCE [LARGE SCALE GENOMIC DNA]</scope>
    <source>
        <tissue evidence="2">Muscle</tissue>
    </source>
</reference>
<feature type="compositionally biased region" description="Low complexity" evidence="1">
    <location>
        <begin position="21"/>
        <end position="31"/>
    </location>
</feature>
<name>A0A5B7IRW3_PORTR</name>
<gene>
    <name evidence="2" type="ORF">E2C01_079630</name>
</gene>
<dbReference type="EMBL" id="VSRR010066713">
    <property type="protein sequence ID" value="MPC84879.1"/>
    <property type="molecule type" value="Genomic_DNA"/>
</dbReference>
<sequence>MCTLLNFRRLHDNGRSSSPSQTTTHPAAVAAQAPQQLDKPVLFGRVARTSFINWPHIHPLILVNVR</sequence>
<evidence type="ECO:0000313" key="2">
    <source>
        <dbReference type="EMBL" id="MPC84879.1"/>
    </source>
</evidence>
<protein>
    <submittedName>
        <fullName evidence="2">Uncharacterized protein</fullName>
    </submittedName>
</protein>
<keyword evidence="3" id="KW-1185">Reference proteome</keyword>
<comment type="caution">
    <text evidence="2">The sequence shown here is derived from an EMBL/GenBank/DDBJ whole genome shotgun (WGS) entry which is preliminary data.</text>
</comment>
<dbReference type="Proteomes" id="UP000324222">
    <property type="component" value="Unassembled WGS sequence"/>
</dbReference>